<evidence type="ECO:0000256" key="5">
    <source>
        <dbReference type="ARBA" id="ARBA00022475"/>
    </source>
</evidence>
<organism evidence="14 15">
    <name type="scientific">Neurospora tetraspora</name>
    <dbReference type="NCBI Taxonomy" id="94610"/>
    <lineage>
        <taxon>Eukaryota</taxon>
        <taxon>Fungi</taxon>
        <taxon>Dikarya</taxon>
        <taxon>Ascomycota</taxon>
        <taxon>Pezizomycotina</taxon>
        <taxon>Sordariomycetes</taxon>
        <taxon>Sordariomycetidae</taxon>
        <taxon>Sordariales</taxon>
        <taxon>Sordariaceae</taxon>
        <taxon>Neurospora</taxon>
    </lineage>
</organism>
<proteinExistence type="inferred from homology"/>
<gene>
    <name evidence="14" type="ORF">B0H65DRAFT_341612</name>
</gene>
<dbReference type="InterPro" id="IPR035522">
    <property type="entry name" value="Sho1_SH3"/>
</dbReference>
<evidence type="ECO:0000256" key="9">
    <source>
        <dbReference type="ARBA" id="ARBA00023136"/>
    </source>
</evidence>
<feature type="transmembrane region" description="Helical" evidence="12">
    <location>
        <begin position="41"/>
        <end position="64"/>
    </location>
</feature>
<dbReference type="Proteomes" id="UP001278500">
    <property type="component" value="Unassembled WGS sequence"/>
</dbReference>
<evidence type="ECO:0000256" key="12">
    <source>
        <dbReference type="SAM" id="Phobius"/>
    </source>
</evidence>
<dbReference type="GeneID" id="87860809"/>
<reference evidence="14" key="2">
    <citation type="submission" date="2023-06" db="EMBL/GenBank/DDBJ databases">
        <authorList>
            <consortium name="Lawrence Berkeley National Laboratory"/>
            <person name="Haridas S."/>
            <person name="Hensen N."/>
            <person name="Bonometti L."/>
            <person name="Westerberg I."/>
            <person name="Brannstrom I.O."/>
            <person name="Guillou S."/>
            <person name="Cros-Aarteil S."/>
            <person name="Calhoun S."/>
            <person name="Kuo A."/>
            <person name="Mondo S."/>
            <person name="Pangilinan J."/>
            <person name="Riley R."/>
            <person name="Labutti K."/>
            <person name="Andreopoulos B."/>
            <person name="Lipzen A."/>
            <person name="Chen C."/>
            <person name="Yanf M."/>
            <person name="Daum C."/>
            <person name="Ng V."/>
            <person name="Clum A."/>
            <person name="Steindorff A."/>
            <person name="Ohm R."/>
            <person name="Martin F."/>
            <person name="Silar P."/>
            <person name="Natvig D."/>
            <person name="Lalanne C."/>
            <person name="Gautier V."/>
            <person name="Ament-Velasquez S.L."/>
            <person name="Kruys A."/>
            <person name="Hutchinson M.I."/>
            <person name="Powell A.J."/>
            <person name="Barry K."/>
            <person name="Miller A.N."/>
            <person name="Grigoriev I.V."/>
            <person name="Debuchy R."/>
            <person name="Gladieux P."/>
            <person name="Thoren M.H."/>
            <person name="Johannesson H."/>
        </authorList>
    </citation>
    <scope>NUCLEOTIDE SEQUENCE</scope>
    <source>
        <strain evidence="14">CBS 560.94</strain>
    </source>
</reference>
<dbReference type="SMART" id="SM00326">
    <property type="entry name" value="SH3"/>
    <property type="match status" value="1"/>
</dbReference>
<sequence length="322" mass="35303">MQSYGGSLDYSPSFNNPKMEHGRNSYRRKGMDMGNIIGDPFALATTSIASLAWIIILFGSIFGYRDQNDGKDGNPVVVWPTYCWFTLVFNFFVILGIFIVIASDSAQTYHVAIVGYLAVGLVGSTSSINNLIYSGVASMEATAAGYILLSMVTIIWIFYFGSAPSAVPRAYIDSFALTKESSLPAHHMSRQTMNHNGLSSPNAYGSYNMRPETSASGLQPPHMYTGQLNGLENPARQSQIPQGFSSNNIPKPQGDGEIVPPTEYPYRAKAIFSYEANPDDANEVSFSKHEVLEISDVSGRWWQARKENGETGIAPSNYLILL</sequence>
<comment type="subunit">
    <text evidence="3">Forms homooligomers.</text>
</comment>
<dbReference type="FunFam" id="2.30.30.40:FF:000213">
    <property type="entry name" value="High osmolarity signaling protein SHO1"/>
    <property type="match status" value="1"/>
</dbReference>
<feature type="transmembrane region" description="Helical" evidence="12">
    <location>
        <begin position="143"/>
        <end position="161"/>
    </location>
</feature>
<keyword evidence="8" id="KW-0346">Stress response</keyword>
<accession>A0AAE0J2M4</accession>
<name>A0AAE0J2M4_9PEZI</name>
<keyword evidence="7 12" id="KW-1133">Transmembrane helix</keyword>
<dbReference type="PROSITE" id="PS50002">
    <property type="entry name" value="SH3"/>
    <property type="match status" value="1"/>
</dbReference>
<keyword evidence="4 10" id="KW-0728">SH3 domain</keyword>
<evidence type="ECO:0000256" key="8">
    <source>
        <dbReference type="ARBA" id="ARBA00023016"/>
    </source>
</evidence>
<dbReference type="Pfam" id="PF00018">
    <property type="entry name" value="SH3_1"/>
    <property type="match status" value="1"/>
</dbReference>
<feature type="transmembrane region" description="Helical" evidence="12">
    <location>
        <begin position="76"/>
        <end position="102"/>
    </location>
</feature>
<dbReference type="Gene3D" id="2.30.30.40">
    <property type="entry name" value="SH3 Domains"/>
    <property type="match status" value="1"/>
</dbReference>
<evidence type="ECO:0000256" key="6">
    <source>
        <dbReference type="ARBA" id="ARBA00022692"/>
    </source>
</evidence>
<dbReference type="SUPFAM" id="SSF50044">
    <property type="entry name" value="SH3-domain"/>
    <property type="match status" value="1"/>
</dbReference>
<protein>
    <submittedName>
        <fullName evidence="14">High osmolarity signaling protein SHO1</fullName>
    </submittedName>
</protein>
<dbReference type="GO" id="GO:0005886">
    <property type="term" value="C:plasma membrane"/>
    <property type="evidence" value="ECO:0007669"/>
    <property type="project" value="UniProtKB-SubCell"/>
</dbReference>
<evidence type="ECO:0000313" key="15">
    <source>
        <dbReference type="Proteomes" id="UP001278500"/>
    </source>
</evidence>
<keyword evidence="6 12" id="KW-0812">Transmembrane</keyword>
<dbReference type="EMBL" id="JAUEPP010000009">
    <property type="protein sequence ID" value="KAK3335091.1"/>
    <property type="molecule type" value="Genomic_DNA"/>
</dbReference>
<evidence type="ECO:0000256" key="10">
    <source>
        <dbReference type="PROSITE-ProRule" id="PRU00192"/>
    </source>
</evidence>
<reference evidence="14" key="1">
    <citation type="journal article" date="2023" name="Mol. Phylogenet. Evol.">
        <title>Genome-scale phylogeny and comparative genomics of the fungal order Sordariales.</title>
        <authorList>
            <person name="Hensen N."/>
            <person name="Bonometti L."/>
            <person name="Westerberg I."/>
            <person name="Brannstrom I.O."/>
            <person name="Guillou S."/>
            <person name="Cros-Aarteil S."/>
            <person name="Calhoun S."/>
            <person name="Haridas S."/>
            <person name="Kuo A."/>
            <person name="Mondo S."/>
            <person name="Pangilinan J."/>
            <person name="Riley R."/>
            <person name="LaButti K."/>
            <person name="Andreopoulos B."/>
            <person name="Lipzen A."/>
            <person name="Chen C."/>
            <person name="Yan M."/>
            <person name="Daum C."/>
            <person name="Ng V."/>
            <person name="Clum A."/>
            <person name="Steindorff A."/>
            <person name="Ohm R.A."/>
            <person name="Martin F."/>
            <person name="Silar P."/>
            <person name="Natvig D.O."/>
            <person name="Lalanne C."/>
            <person name="Gautier V."/>
            <person name="Ament-Velasquez S.L."/>
            <person name="Kruys A."/>
            <person name="Hutchinson M.I."/>
            <person name="Powell A.J."/>
            <person name="Barry K."/>
            <person name="Miller A.N."/>
            <person name="Grigoriev I.V."/>
            <person name="Debuchy R."/>
            <person name="Gladieux P."/>
            <person name="Hiltunen Thoren M."/>
            <person name="Johannesson H."/>
        </authorList>
    </citation>
    <scope>NUCLEOTIDE SEQUENCE</scope>
    <source>
        <strain evidence="14">CBS 560.94</strain>
    </source>
</reference>
<keyword evidence="5" id="KW-1003">Cell membrane</keyword>
<keyword evidence="9 12" id="KW-0472">Membrane</keyword>
<evidence type="ECO:0000313" key="14">
    <source>
        <dbReference type="EMBL" id="KAK3335091.1"/>
    </source>
</evidence>
<comment type="caution">
    <text evidence="14">The sequence shown here is derived from an EMBL/GenBank/DDBJ whole genome shotgun (WGS) entry which is preliminary data.</text>
</comment>
<dbReference type="RefSeq" id="XP_062677257.1">
    <property type="nucleotide sequence ID" value="XM_062823655.1"/>
</dbReference>
<feature type="transmembrane region" description="Helical" evidence="12">
    <location>
        <begin position="108"/>
        <end position="131"/>
    </location>
</feature>
<evidence type="ECO:0000256" key="1">
    <source>
        <dbReference type="ARBA" id="ARBA00004651"/>
    </source>
</evidence>
<dbReference type="AlphaFoldDB" id="A0AAE0J2M4"/>
<dbReference type="GO" id="GO:0007232">
    <property type="term" value="P:osmosensory signaling pathway via Sho1 osmosensor"/>
    <property type="evidence" value="ECO:0007669"/>
    <property type="project" value="UniProtKB-ARBA"/>
</dbReference>
<feature type="domain" description="SH3" evidence="13">
    <location>
        <begin position="263"/>
        <end position="322"/>
    </location>
</feature>
<comment type="subcellular location">
    <subcellularLocation>
        <location evidence="1">Cell membrane</location>
        <topology evidence="1">Multi-pass membrane protein</topology>
    </subcellularLocation>
</comment>
<evidence type="ECO:0000256" key="3">
    <source>
        <dbReference type="ARBA" id="ARBA00011175"/>
    </source>
</evidence>
<evidence type="ECO:0000256" key="4">
    <source>
        <dbReference type="ARBA" id="ARBA00022443"/>
    </source>
</evidence>
<keyword evidence="15" id="KW-1185">Reference proteome</keyword>
<feature type="compositionally biased region" description="Polar residues" evidence="11">
    <location>
        <begin position="1"/>
        <end position="16"/>
    </location>
</feature>
<comment type="similarity">
    <text evidence="2">Belongs to the SHO1 family.</text>
</comment>
<evidence type="ECO:0000256" key="7">
    <source>
        <dbReference type="ARBA" id="ARBA00022989"/>
    </source>
</evidence>
<evidence type="ECO:0000256" key="11">
    <source>
        <dbReference type="SAM" id="MobiDB-lite"/>
    </source>
</evidence>
<evidence type="ECO:0000259" key="13">
    <source>
        <dbReference type="PROSITE" id="PS50002"/>
    </source>
</evidence>
<dbReference type="CDD" id="cd11855">
    <property type="entry name" value="SH3_Sho1p"/>
    <property type="match status" value="1"/>
</dbReference>
<feature type="region of interest" description="Disordered" evidence="11">
    <location>
        <begin position="1"/>
        <end position="20"/>
    </location>
</feature>
<dbReference type="InterPro" id="IPR001452">
    <property type="entry name" value="SH3_domain"/>
</dbReference>
<evidence type="ECO:0000256" key="2">
    <source>
        <dbReference type="ARBA" id="ARBA00009739"/>
    </source>
</evidence>
<dbReference type="InterPro" id="IPR036028">
    <property type="entry name" value="SH3-like_dom_sf"/>
</dbReference>